<dbReference type="EMBL" id="CAICTM010001395">
    <property type="protein sequence ID" value="CAB9523270.1"/>
    <property type="molecule type" value="Genomic_DNA"/>
</dbReference>
<evidence type="ECO:0000256" key="1">
    <source>
        <dbReference type="PROSITE-ProRule" id="PRU00076"/>
    </source>
</evidence>
<feature type="compositionally biased region" description="Basic and acidic residues" evidence="2">
    <location>
        <begin position="37"/>
        <end position="51"/>
    </location>
</feature>
<dbReference type="InterPro" id="IPR000742">
    <property type="entry name" value="EGF"/>
</dbReference>
<dbReference type="GO" id="GO:0005112">
    <property type="term" value="F:Notch binding"/>
    <property type="evidence" value="ECO:0007669"/>
    <property type="project" value="TreeGrafter"/>
</dbReference>
<feature type="domain" description="EGF-like" evidence="4">
    <location>
        <begin position="615"/>
        <end position="653"/>
    </location>
</feature>
<organism evidence="5 6">
    <name type="scientific">Seminavis robusta</name>
    <dbReference type="NCBI Taxonomy" id="568900"/>
    <lineage>
        <taxon>Eukaryota</taxon>
        <taxon>Sar</taxon>
        <taxon>Stramenopiles</taxon>
        <taxon>Ochrophyta</taxon>
        <taxon>Bacillariophyta</taxon>
        <taxon>Bacillariophyceae</taxon>
        <taxon>Bacillariophycidae</taxon>
        <taxon>Naviculales</taxon>
        <taxon>Naviculaceae</taxon>
        <taxon>Seminavis</taxon>
    </lineage>
</organism>
<evidence type="ECO:0000256" key="3">
    <source>
        <dbReference type="SAM" id="Phobius"/>
    </source>
</evidence>
<reference evidence="5" key="1">
    <citation type="submission" date="2020-06" db="EMBL/GenBank/DDBJ databases">
        <authorList>
            <consortium name="Plant Systems Biology data submission"/>
        </authorList>
    </citation>
    <scope>NUCLEOTIDE SEQUENCE</scope>
    <source>
        <strain evidence="5">D6</strain>
    </source>
</reference>
<dbReference type="PROSITE" id="PS01186">
    <property type="entry name" value="EGF_2"/>
    <property type="match status" value="1"/>
</dbReference>
<evidence type="ECO:0000259" key="4">
    <source>
        <dbReference type="PROSITE" id="PS50026"/>
    </source>
</evidence>
<dbReference type="OrthoDB" id="47245at2759"/>
<dbReference type="InterPro" id="IPR050906">
    <property type="entry name" value="Notch_signaling"/>
</dbReference>
<evidence type="ECO:0000256" key="2">
    <source>
        <dbReference type="SAM" id="MobiDB-lite"/>
    </source>
</evidence>
<dbReference type="PANTHER" id="PTHR24044">
    <property type="entry name" value="NOTCH LIGAND FAMILY MEMBER"/>
    <property type="match status" value="1"/>
</dbReference>
<dbReference type="PROSITE" id="PS00022">
    <property type="entry name" value="EGF_1"/>
    <property type="match status" value="2"/>
</dbReference>
<feature type="transmembrane region" description="Helical" evidence="3">
    <location>
        <begin position="272"/>
        <end position="290"/>
    </location>
</feature>
<feature type="transmembrane region" description="Helical" evidence="3">
    <location>
        <begin position="95"/>
        <end position="114"/>
    </location>
</feature>
<dbReference type="SMART" id="SM00181">
    <property type="entry name" value="EGF"/>
    <property type="match status" value="4"/>
</dbReference>
<name>A0A9N8HSK6_9STRA</name>
<keyword evidence="3" id="KW-0472">Membrane</keyword>
<keyword evidence="3" id="KW-0812">Transmembrane</keyword>
<sequence>MTDSSRWNLFMESLSDEVDVDDYIAAASNKGSIVTIKDSRTEETEASHDRFDDEEGDEEQKPLVAVAAEQGRELVPMKEDDMYSLIFTSAVTRPGFWFALAIFTFQTVIMVLVLKDTLDFQSDTNKFKMPPGNHLEVILAQGLLMVILPQVADDFMDAIEFMIDGYDEGVIDREGCKHATKWKWLLAGSLHFGVGALMVVDVFALIMQQTSVIALGGVYAAFGFFSEIDNVAFQISKKGLCSVPLQQDIKDSLKVKTSKTTTYTWHRRFRDTLLAGALVVGWGVLTYQMIKGEFLCHNLLVQFGDVYNAHVAEYYGMFDMLDDLSKHDHRAVYQERSTGNMRLAYCLKQKRWTLAGQKADGDFDPCDETLIVAASQEENNPGFDILTTTSWSVVPAALVGEMRPFTDFTIKCNECSELTCGSGTCDGVRCVCQDGHFGINCEFAHPCDHLTLNRNTQAFPVAKLGLVSFPTEFDLLRLSDGSKSSTSGDSSNVLQIEYRPVYFGKSERNRTFVMFFAGRRFVLVDKMDDQVFANKQEAVDYISSDTFNILHSGYSPHYVSGAMDVDEPNEKAIPDRIGWYRVRAIDQMSGEGNKGWWSVAMDEPVETKLHCAHCNEVSNPCENFGYCNFTNNSTGTPFGSCVCYQGTQGSLCEYDEKCNDPVEDDQTHDDDDDGIPYTLGCFYSTHCQLDGTCANCPVGLWGSRCAVPIPCHLAAKNAKFDDTYKGDSSAFNGCFRGGTCDHKTGSCTCLEPYRGPLCQFPNVTDIKGVNFY</sequence>
<dbReference type="PANTHER" id="PTHR24044:SF420">
    <property type="entry name" value="DELTA AND NOTCH-LIKE EPIDERMAL GROWTH FACTOR-RELATED RECEPTOR ISOFORM X1"/>
    <property type="match status" value="1"/>
</dbReference>
<comment type="caution">
    <text evidence="1">Lacks conserved residue(s) required for the propagation of feature annotation.</text>
</comment>
<protein>
    <recommendedName>
        <fullName evidence="4">EGF-like domain-containing protein</fullName>
    </recommendedName>
</protein>
<feature type="transmembrane region" description="Helical" evidence="3">
    <location>
        <begin position="184"/>
        <end position="206"/>
    </location>
</feature>
<comment type="caution">
    <text evidence="5">The sequence shown here is derived from an EMBL/GenBank/DDBJ whole genome shotgun (WGS) entry which is preliminary data.</text>
</comment>
<dbReference type="PROSITE" id="PS50026">
    <property type="entry name" value="EGF_3"/>
    <property type="match status" value="2"/>
</dbReference>
<evidence type="ECO:0000313" key="5">
    <source>
        <dbReference type="EMBL" id="CAB9523270.1"/>
    </source>
</evidence>
<keyword evidence="1" id="KW-0245">EGF-like domain</keyword>
<gene>
    <name evidence="5" type="ORF">SEMRO_1397_G269190.1</name>
</gene>
<proteinExistence type="predicted"/>
<keyword evidence="3" id="KW-1133">Transmembrane helix</keyword>
<keyword evidence="6" id="KW-1185">Reference proteome</keyword>
<feature type="disulfide bond" evidence="1">
    <location>
        <begin position="749"/>
        <end position="758"/>
    </location>
</feature>
<evidence type="ECO:0000313" key="6">
    <source>
        <dbReference type="Proteomes" id="UP001153069"/>
    </source>
</evidence>
<feature type="domain" description="EGF-like" evidence="4">
    <location>
        <begin position="725"/>
        <end position="759"/>
    </location>
</feature>
<dbReference type="Proteomes" id="UP001153069">
    <property type="component" value="Unassembled WGS sequence"/>
</dbReference>
<accession>A0A9N8HSK6</accession>
<dbReference type="AlphaFoldDB" id="A0A9N8HSK6"/>
<feature type="region of interest" description="Disordered" evidence="2">
    <location>
        <begin position="36"/>
        <end position="59"/>
    </location>
</feature>
<feature type="disulfide bond" evidence="1">
    <location>
        <begin position="643"/>
        <end position="652"/>
    </location>
</feature>
<keyword evidence="1" id="KW-1015">Disulfide bond</keyword>